<proteinExistence type="predicted"/>
<dbReference type="Proteomes" id="UP000624041">
    <property type="component" value="Unassembled WGS sequence"/>
</dbReference>
<keyword evidence="2" id="KW-1185">Reference proteome</keyword>
<protein>
    <submittedName>
        <fullName evidence="1">Uncharacterized protein</fullName>
    </submittedName>
</protein>
<accession>A0A917Y1D1</accession>
<sequence>MSGWRLYSKTWIKCYSKEFNNILNKVKKTDEYKKLSKETIINELPKKDIVIHKEDYRVVVSFIIGERVGPTIWLILNYYMIWIKTQLKLINCSMVKKKIMD</sequence>
<dbReference type="EMBL" id="BMOS01000018">
    <property type="protein sequence ID" value="GGN61017.1"/>
    <property type="molecule type" value="Genomic_DNA"/>
</dbReference>
<reference evidence="1" key="1">
    <citation type="journal article" date="2014" name="Int. J. Syst. Evol. Microbiol.">
        <title>Complete genome sequence of Corynebacterium casei LMG S-19264T (=DSM 44701T), isolated from a smear-ripened cheese.</title>
        <authorList>
            <consortium name="US DOE Joint Genome Institute (JGI-PGF)"/>
            <person name="Walter F."/>
            <person name="Albersmeier A."/>
            <person name="Kalinowski J."/>
            <person name="Ruckert C."/>
        </authorList>
    </citation>
    <scope>NUCLEOTIDE SEQUENCE</scope>
    <source>
        <strain evidence="1">JCM 17251</strain>
    </source>
</reference>
<evidence type="ECO:0000313" key="2">
    <source>
        <dbReference type="Proteomes" id="UP000624041"/>
    </source>
</evidence>
<reference evidence="1" key="2">
    <citation type="submission" date="2020-09" db="EMBL/GenBank/DDBJ databases">
        <authorList>
            <person name="Sun Q."/>
            <person name="Ohkuma M."/>
        </authorList>
    </citation>
    <scope>NUCLEOTIDE SEQUENCE</scope>
    <source>
        <strain evidence="1">JCM 17251</strain>
    </source>
</reference>
<comment type="caution">
    <text evidence="1">The sequence shown here is derived from an EMBL/GenBank/DDBJ whole genome shotgun (WGS) entry which is preliminary data.</text>
</comment>
<name>A0A917Y1D1_9BACI</name>
<evidence type="ECO:0000313" key="1">
    <source>
        <dbReference type="EMBL" id="GGN61017.1"/>
    </source>
</evidence>
<dbReference type="AlphaFoldDB" id="A0A917Y1D1"/>
<gene>
    <name evidence="1" type="ORF">GCM10007971_25640</name>
</gene>
<organism evidence="1 2">
    <name type="scientific">Oceanobacillus indicireducens</name>
    <dbReference type="NCBI Taxonomy" id="1004261"/>
    <lineage>
        <taxon>Bacteria</taxon>
        <taxon>Bacillati</taxon>
        <taxon>Bacillota</taxon>
        <taxon>Bacilli</taxon>
        <taxon>Bacillales</taxon>
        <taxon>Bacillaceae</taxon>
        <taxon>Oceanobacillus</taxon>
    </lineage>
</organism>